<reference evidence="2" key="1">
    <citation type="journal article" date="2020" name="Nat. Commun.">
        <title>Large-scale genome sequencing of mycorrhizal fungi provides insights into the early evolution of symbiotic traits.</title>
        <authorList>
            <person name="Miyauchi S."/>
            <person name="Kiss E."/>
            <person name="Kuo A."/>
            <person name="Drula E."/>
            <person name="Kohler A."/>
            <person name="Sanchez-Garcia M."/>
            <person name="Morin E."/>
            <person name="Andreopoulos B."/>
            <person name="Barry K.W."/>
            <person name="Bonito G."/>
            <person name="Buee M."/>
            <person name="Carver A."/>
            <person name="Chen C."/>
            <person name="Cichocki N."/>
            <person name="Clum A."/>
            <person name="Culley D."/>
            <person name="Crous P.W."/>
            <person name="Fauchery L."/>
            <person name="Girlanda M."/>
            <person name="Hayes R.D."/>
            <person name="Keri Z."/>
            <person name="LaButti K."/>
            <person name="Lipzen A."/>
            <person name="Lombard V."/>
            <person name="Magnuson J."/>
            <person name="Maillard F."/>
            <person name="Murat C."/>
            <person name="Nolan M."/>
            <person name="Ohm R.A."/>
            <person name="Pangilinan J."/>
            <person name="Pereira M.F."/>
            <person name="Perotto S."/>
            <person name="Peter M."/>
            <person name="Pfister S."/>
            <person name="Riley R."/>
            <person name="Sitrit Y."/>
            <person name="Stielow J.B."/>
            <person name="Szollosi G."/>
            <person name="Zifcakova L."/>
            <person name="Stursova M."/>
            <person name="Spatafora J.W."/>
            <person name="Tedersoo L."/>
            <person name="Vaario L.M."/>
            <person name="Yamada A."/>
            <person name="Yan M."/>
            <person name="Wang P."/>
            <person name="Xu J."/>
            <person name="Bruns T."/>
            <person name="Baldrian P."/>
            <person name="Vilgalys R."/>
            <person name="Dunand C."/>
            <person name="Henrissat B."/>
            <person name="Grigoriev I.V."/>
            <person name="Hibbett D."/>
            <person name="Nagy L.G."/>
            <person name="Martin F.M."/>
        </authorList>
    </citation>
    <scope>NUCLEOTIDE SEQUENCE</scope>
    <source>
        <strain evidence="2">UP504</strain>
    </source>
</reference>
<keyword evidence="1" id="KW-1133">Transmembrane helix</keyword>
<evidence type="ECO:0000313" key="3">
    <source>
        <dbReference type="Proteomes" id="UP000886523"/>
    </source>
</evidence>
<sequence>MLETKVTSLHFTLRYLLLFRRTVIFPVVTLFIHRIAVLFIPYPFLVPRACPNVVVLPPDLMVGDRRGLSDLLGDLLGRDKSGAGASNAGGCVRIWAYEKAVNESQGATMKTMANEKERQEVTGRREGERISAYIHPM</sequence>
<feature type="transmembrane region" description="Helical" evidence="1">
    <location>
        <begin position="23"/>
        <end position="45"/>
    </location>
</feature>
<protein>
    <submittedName>
        <fullName evidence="2">Uncharacterized protein</fullName>
    </submittedName>
</protein>
<proteinExistence type="predicted"/>
<name>A0A9P6BBG1_9AGAM</name>
<comment type="caution">
    <text evidence="2">The sequence shown here is derived from an EMBL/GenBank/DDBJ whole genome shotgun (WGS) entry which is preliminary data.</text>
</comment>
<evidence type="ECO:0000313" key="2">
    <source>
        <dbReference type="EMBL" id="KAF9520767.1"/>
    </source>
</evidence>
<gene>
    <name evidence="2" type="ORF">BS47DRAFT_403394</name>
</gene>
<dbReference type="AlphaFoldDB" id="A0A9P6BBG1"/>
<keyword evidence="3" id="KW-1185">Reference proteome</keyword>
<evidence type="ECO:0000256" key="1">
    <source>
        <dbReference type="SAM" id="Phobius"/>
    </source>
</evidence>
<organism evidence="2 3">
    <name type="scientific">Hydnum rufescens UP504</name>
    <dbReference type="NCBI Taxonomy" id="1448309"/>
    <lineage>
        <taxon>Eukaryota</taxon>
        <taxon>Fungi</taxon>
        <taxon>Dikarya</taxon>
        <taxon>Basidiomycota</taxon>
        <taxon>Agaricomycotina</taxon>
        <taxon>Agaricomycetes</taxon>
        <taxon>Cantharellales</taxon>
        <taxon>Hydnaceae</taxon>
        <taxon>Hydnum</taxon>
    </lineage>
</organism>
<keyword evidence="1" id="KW-0472">Membrane</keyword>
<dbReference type="Proteomes" id="UP000886523">
    <property type="component" value="Unassembled WGS sequence"/>
</dbReference>
<accession>A0A9P6BBG1</accession>
<dbReference type="EMBL" id="MU128910">
    <property type="protein sequence ID" value="KAF9520767.1"/>
    <property type="molecule type" value="Genomic_DNA"/>
</dbReference>
<keyword evidence="1" id="KW-0812">Transmembrane</keyword>